<comment type="caution">
    <text evidence="1">The sequence shown here is derived from an EMBL/GenBank/DDBJ whole genome shotgun (WGS) entry which is preliminary data.</text>
</comment>
<name>A0A371HMP9_MUCPR</name>
<accession>A0A371HMP9</accession>
<proteinExistence type="predicted"/>
<dbReference type="Proteomes" id="UP000257109">
    <property type="component" value="Unassembled WGS sequence"/>
</dbReference>
<dbReference type="AlphaFoldDB" id="A0A371HMP9"/>
<protein>
    <submittedName>
        <fullName evidence="1">Uncharacterized protein</fullName>
    </submittedName>
</protein>
<organism evidence="1 2">
    <name type="scientific">Mucuna pruriens</name>
    <name type="common">Velvet bean</name>
    <name type="synonym">Dolichos pruriens</name>
    <dbReference type="NCBI Taxonomy" id="157652"/>
    <lineage>
        <taxon>Eukaryota</taxon>
        <taxon>Viridiplantae</taxon>
        <taxon>Streptophyta</taxon>
        <taxon>Embryophyta</taxon>
        <taxon>Tracheophyta</taxon>
        <taxon>Spermatophyta</taxon>
        <taxon>Magnoliopsida</taxon>
        <taxon>eudicotyledons</taxon>
        <taxon>Gunneridae</taxon>
        <taxon>Pentapetalae</taxon>
        <taxon>rosids</taxon>
        <taxon>fabids</taxon>
        <taxon>Fabales</taxon>
        <taxon>Fabaceae</taxon>
        <taxon>Papilionoideae</taxon>
        <taxon>50 kb inversion clade</taxon>
        <taxon>NPAAA clade</taxon>
        <taxon>indigoferoid/millettioid clade</taxon>
        <taxon>Phaseoleae</taxon>
        <taxon>Mucuna</taxon>
    </lineage>
</organism>
<evidence type="ECO:0000313" key="1">
    <source>
        <dbReference type="EMBL" id="RDY03984.1"/>
    </source>
</evidence>
<gene>
    <name evidence="1" type="ORF">CR513_12367</name>
</gene>
<sequence>MLPLKLYNIEFLLHFARLYVELDLTKKLIPNIKDECRFFMETFKSLGCLLK</sequence>
<evidence type="ECO:0000313" key="2">
    <source>
        <dbReference type="Proteomes" id="UP000257109"/>
    </source>
</evidence>
<dbReference type="EMBL" id="QJKJ01002166">
    <property type="protein sequence ID" value="RDY03984.1"/>
    <property type="molecule type" value="Genomic_DNA"/>
</dbReference>
<feature type="non-terminal residue" evidence="1">
    <location>
        <position position="51"/>
    </location>
</feature>
<keyword evidence="2" id="KW-1185">Reference proteome</keyword>
<reference evidence="1" key="1">
    <citation type="submission" date="2018-05" db="EMBL/GenBank/DDBJ databases">
        <title>Draft genome of Mucuna pruriens seed.</title>
        <authorList>
            <person name="Nnadi N.E."/>
            <person name="Vos R."/>
            <person name="Hasami M.H."/>
            <person name="Devisetty U.K."/>
            <person name="Aguiy J.C."/>
        </authorList>
    </citation>
    <scope>NUCLEOTIDE SEQUENCE [LARGE SCALE GENOMIC DNA]</scope>
    <source>
        <strain evidence="1">JCA_2017</strain>
    </source>
</reference>